<comment type="caution">
    <text evidence="2">The sequence shown here is derived from an EMBL/GenBank/DDBJ whole genome shotgun (WGS) entry which is preliminary data.</text>
</comment>
<name>A0A357VPQ3_9THEO</name>
<evidence type="ECO:0000313" key="3">
    <source>
        <dbReference type="Proteomes" id="UP000264445"/>
    </source>
</evidence>
<dbReference type="Gene3D" id="3.90.1200.10">
    <property type="match status" value="1"/>
</dbReference>
<organism evidence="2 3">
    <name type="scientific">Caldanaerobacter subterraneus</name>
    <dbReference type="NCBI Taxonomy" id="911092"/>
    <lineage>
        <taxon>Bacteria</taxon>
        <taxon>Bacillati</taxon>
        <taxon>Bacillota</taxon>
        <taxon>Clostridia</taxon>
        <taxon>Thermoanaerobacterales</taxon>
        <taxon>Thermoanaerobacteraceae</taxon>
        <taxon>Caldanaerobacter</taxon>
    </lineage>
</organism>
<gene>
    <name evidence="2" type="ORF">DEA61_10885</name>
</gene>
<keyword evidence="1" id="KW-0812">Transmembrane</keyword>
<keyword evidence="1" id="KW-1133">Transmembrane helix</keyword>
<evidence type="ECO:0000256" key="1">
    <source>
        <dbReference type="SAM" id="Phobius"/>
    </source>
</evidence>
<accession>A0A357VPQ3</accession>
<feature type="transmembrane region" description="Helical" evidence="1">
    <location>
        <begin position="51"/>
        <end position="76"/>
    </location>
</feature>
<proteinExistence type="predicted"/>
<dbReference type="EMBL" id="DOLB01000162">
    <property type="protein sequence ID" value="HBT50258.1"/>
    <property type="molecule type" value="Genomic_DNA"/>
</dbReference>
<dbReference type="AlphaFoldDB" id="A0A357VPQ3"/>
<sequence>MKERSGVMEKIISQIKGENLKKFRWFQEKAHEILNLFVKDYLIVYERKEEILAVIILGIILKTPLSFNPFTAFYYLPVFISKNFKKADLIDEVEVEGERYFIYDAVDSLPYVKWLNEVLTTRKAVEFRSRAKLVPYVVKDEDIYKVERLSNKSTNSLTYLRKNEIIKTYRKFAEGINPDLEMTFDLKKAGFENVQDIRGYFLYELPTGEKYTVAMVVEYIKNEGDMWQYTQQYLKDVIYRRTEGIDFTEYVREVKEIARIIGEMHSKLSFTKIDISQENVEKILESIKGNFSKLLAFVEGKQFDEGTTSLLDTIKDFGQFIFEGLDEFSHISLGKYMRCHGDLHLEQILKTERGYVIIDFEGEPTKPIEVRREKISPLKDVAGMLRSFSYAAYAAYFNYLEKEMKREDEEVEKLLISWEKEVEEAFIEGYLKAVSEEASDVLPKEENFLKVLALFKLDKALFEGIYEVNNRPTWFKIPLKGILECIEELKKPQEMGVSYG</sequence>
<reference evidence="2 3" key="1">
    <citation type="journal article" date="2018" name="Nat. Biotechnol.">
        <title>A standardized bacterial taxonomy based on genome phylogeny substantially revises the tree of life.</title>
        <authorList>
            <person name="Parks D.H."/>
            <person name="Chuvochina M."/>
            <person name="Waite D.W."/>
            <person name="Rinke C."/>
            <person name="Skarshewski A."/>
            <person name="Chaumeil P.A."/>
            <person name="Hugenholtz P."/>
        </authorList>
    </citation>
    <scope>NUCLEOTIDE SEQUENCE [LARGE SCALE GENOMIC DNA]</scope>
    <source>
        <strain evidence="2">UBA12544</strain>
    </source>
</reference>
<dbReference type="InterPro" id="IPR011009">
    <property type="entry name" value="Kinase-like_dom_sf"/>
</dbReference>
<keyword evidence="1" id="KW-0472">Membrane</keyword>
<protein>
    <recommendedName>
        <fullName evidence="4">Trehalose synthase-fused maltokinase</fullName>
    </recommendedName>
</protein>
<evidence type="ECO:0008006" key="4">
    <source>
        <dbReference type="Google" id="ProtNLM"/>
    </source>
</evidence>
<dbReference type="SUPFAM" id="SSF56112">
    <property type="entry name" value="Protein kinase-like (PK-like)"/>
    <property type="match status" value="1"/>
</dbReference>
<evidence type="ECO:0000313" key="2">
    <source>
        <dbReference type="EMBL" id="HBT50258.1"/>
    </source>
</evidence>
<dbReference type="Proteomes" id="UP000264445">
    <property type="component" value="Unassembled WGS sequence"/>
</dbReference>